<proteinExistence type="predicted"/>
<reference evidence="1" key="1">
    <citation type="submission" date="2022-11" db="EMBL/GenBank/DDBJ databases">
        <title>Genome Sequence of Boeremia exigua.</title>
        <authorList>
            <person name="Buettner E."/>
        </authorList>
    </citation>
    <scope>NUCLEOTIDE SEQUENCE</scope>
    <source>
        <strain evidence="1">CU02</strain>
    </source>
</reference>
<protein>
    <submittedName>
        <fullName evidence="1">Uncharacterized protein</fullName>
    </submittedName>
</protein>
<comment type="caution">
    <text evidence="1">The sequence shown here is derived from an EMBL/GenBank/DDBJ whole genome shotgun (WGS) entry which is preliminary data.</text>
</comment>
<accession>A0ACC2ILJ9</accession>
<organism evidence="1 2">
    <name type="scientific">Boeremia exigua</name>
    <dbReference type="NCBI Taxonomy" id="749465"/>
    <lineage>
        <taxon>Eukaryota</taxon>
        <taxon>Fungi</taxon>
        <taxon>Dikarya</taxon>
        <taxon>Ascomycota</taxon>
        <taxon>Pezizomycotina</taxon>
        <taxon>Dothideomycetes</taxon>
        <taxon>Pleosporomycetidae</taxon>
        <taxon>Pleosporales</taxon>
        <taxon>Pleosporineae</taxon>
        <taxon>Didymellaceae</taxon>
        <taxon>Boeremia</taxon>
    </lineage>
</organism>
<dbReference type="Proteomes" id="UP001153331">
    <property type="component" value="Unassembled WGS sequence"/>
</dbReference>
<keyword evidence="2" id="KW-1185">Reference proteome</keyword>
<name>A0ACC2ILJ9_9PLEO</name>
<evidence type="ECO:0000313" key="1">
    <source>
        <dbReference type="EMBL" id="KAJ8115993.1"/>
    </source>
</evidence>
<gene>
    <name evidence="1" type="ORF">OPT61_g2480</name>
</gene>
<dbReference type="EMBL" id="JAPHNI010000113">
    <property type="protein sequence ID" value="KAJ8115993.1"/>
    <property type="molecule type" value="Genomic_DNA"/>
</dbReference>
<sequence length="517" mass="55949">MSRKVAASGADNESPWALEISYGAHRFQGRPRLRRCIPSQVHSPIARLHKSRCAQQKCSLSVQYHTAGVATCRELQQQMHFVTGLKQPELSIISFRGCFTLFGRKSQGLAPAGLTLADTHNMAKSGALRLDGIACELPRNVDLQGGKGPSTAFRGAAAYTPGLHIAVIGSGAVNVPCSLQVFAEAGDLVPIPVVRHGHCAALGYRIALLAALSSKMVDRRAISGANFTTQRHPTTYDHISPLKLDLTGKHVLVTGAAYEDGVGYATATAFARAGAAAIAMADLHGVSDDLAARLKSAATQAGRAEPKVVCCKVDISQLDSVRALFDVITEAFGGRLDVVVNNAAHMEPYLPLLETDPDVYWRTYEVNVRGLFNMARTFLPMLLSSRASYEGLCTMVNVASSGALTARPGSGSYRSSKLAVVRWTETLQLEYEDQGLLTFCVNPGAIKTKITETSPEAVRNAFPNRPEIAGDTIVWLAAERREWLGGRYMDCPWDMEEVMAKKDEIINGDKLKMRMAF</sequence>
<evidence type="ECO:0000313" key="2">
    <source>
        <dbReference type="Proteomes" id="UP001153331"/>
    </source>
</evidence>